<evidence type="ECO:0000313" key="1">
    <source>
        <dbReference type="EMBL" id="HIQ71358.1"/>
    </source>
</evidence>
<dbReference type="EMBL" id="DVFJ01000011">
    <property type="protein sequence ID" value="HIQ71358.1"/>
    <property type="molecule type" value="Genomic_DNA"/>
</dbReference>
<dbReference type="Pfam" id="PF08282">
    <property type="entry name" value="Hydrolase_3"/>
    <property type="match status" value="1"/>
</dbReference>
<dbReference type="SUPFAM" id="SSF56784">
    <property type="entry name" value="HAD-like"/>
    <property type="match status" value="1"/>
</dbReference>
<organism evidence="1 2">
    <name type="scientific">Candidatus Onthenecus intestinigallinarum</name>
    <dbReference type="NCBI Taxonomy" id="2840875"/>
    <lineage>
        <taxon>Bacteria</taxon>
        <taxon>Bacillati</taxon>
        <taxon>Bacillota</taxon>
        <taxon>Clostridia</taxon>
        <taxon>Eubacteriales</taxon>
        <taxon>Candidatus Onthenecus</taxon>
    </lineage>
</organism>
<dbReference type="GO" id="GO:0016791">
    <property type="term" value="F:phosphatase activity"/>
    <property type="evidence" value="ECO:0007669"/>
    <property type="project" value="UniProtKB-ARBA"/>
</dbReference>
<sequence>MRTLYVSDLDGTLLRPDGRVSAYSLGVLNRLIEAGVLFTYATARSLSSASVVTEGLRMRVPVIVYNGAHIVDARTGERLASETFSGEARAHVQGLLQAHGVSPIVYAFVNGRESVSWDAEQVNAGKRFYLDSRRGDRRLRRLEGADSLFDGEVFYYTCIGMSSELRPLYGALAGDARYTCTLQQELYRPEYWLEIMPRRATKADALAKLRALLHCDRAVAFGDSVNDMPLFRAADACYAVKNATDALKRMATGIIDGNGDDGVARWLAWHARAGE</sequence>
<dbReference type="InterPro" id="IPR036412">
    <property type="entry name" value="HAD-like_sf"/>
</dbReference>
<dbReference type="InterPro" id="IPR023214">
    <property type="entry name" value="HAD_sf"/>
</dbReference>
<dbReference type="PANTHER" id="PTHR10000">
    <property type="entry name" value="PHOSPHOSERINE PHOSPHATASE"/>
    <property type="match status" value="1"/>
</dbReference>
<gene>
    <name evidence="1" type="ORF">IAB73_04000</name>
</gene>
<keyword evidence="1" id="KW-0378">Hydrolase</keyword>
<proteinExistence type="predicted"/>
<dbReference type="Gene3D" id="3.40.50.1000">
    <property type="entry name" value="HAD superfamily/HAD-like"/>
    <property type="match status" value="1"/>
</dbReference>
<accession>A0A9D1CQQ5</accession>
<name>A0A9D1CQQ5_9FIRM</name>
<dbReference type="Gene3D" id="3.30.1240.10">
    <property type="match status" value="1"/>
</dbReference>
<dbReference type="AlphaFoldDB" id="A0A9D1CQQ5"/>
<dbReference type="Proteomes" id="UP000886887">
    <property type="component" value="Unassembled WGS sequence"/>
</dbReference>
<dbReference type="GO" id="GO:0000287">
    <property type="term" value="F:magnesium ion binding"/>
    <property type="evidence" value="ECO:0007669"/>
    <property type="project" value="TreeGrafter"/>
</dbReference>
<reference evidence="1" key="1">
    <citation type="submission" date="2020-10" db="EMBL/GenBank/DDBJ databases">
        <authorList>
            <person name="Gilroy R."/>
        </authorList>
    </citation>
    <scope>NUCLEOTIDE SEQUENCE</scope>
    <source>
        <strain evidence="1">ChiSxjej2B14-6234</strain>
    </source>
</reference>
<comment type="caution">
    <text evidence="1">The sequence shown here is derived from an EMBL/GenBank/DDBJ whole genome shotgun (WGS) entry which is preliminary data.</text>
</comment>
<reference evidence="1" key="2">
    <citation type="journal article" date="2021" name="PeerJ">
        <title>Extensive microbial diversity within the chicken gut microbiome revealed by metagenomics and culture.</title>
        <authorList>
            <person name="Gilroy R."/>
            <person name="Ravi A."/>
            <person name="Getino M."/>
            <person name="Pursley I."/>
            <person name="Horton D.L."/>
            <person name="Alikhan N.F."/>
            <person name="Baker D."/>
            <person name="Gharbi K."/>
            <person name="Hall N."/>
            <person name="Watson M."/>
            <person name="Adriaenssens E.M."/>
            <person name="Foster-Nyarko E."/>
            <person name="Jarju S."/>
            <person name="Secka A."/>
            <person name="Antonio M."/>
            <person name="Oren A."/>
            <person name="Chaudhuri R.R."/>
            <person name="La Ragione R."/>
            <person name="Hildebrand F."/>
            <person name="Pallen M.J."/>
        </authorList>
    </citation>
    <scope>NUCLEOTIDE SEQUENCE</scope>
    <source>
        <strain evidence="1">ChiSxjej2B14-6234</strain>
    </source>
</reference>
<protein>
    <submittedName>
        <fullName evidence="1">HAD hydrolase family protein</fullName>
    </submittedName>
</protein>
<dbReference type="GO" id="GO:0005829">
    <property type="term" value="C:cytosol"/>
    <property type="evidence" value="ECO:0007669"/>
    <property type="project" value="TreeGrafter"/>
</dbReference>
<dbReference type="PANTHER" id="PTHR10000:SF8">
    <property type="entry name" value="HAD SUPERFAMILY HYDROLASE-LIKE, TYPE 3"/>
    <property type="match status" value="1"/>
</dbReference>
<evidence type="ECO:0000313" key="2">
    <source>
        <dbReference type="Proteomes" id="UP000886887"/>
    </source>
</evidence>